<dbReference type="Proteomes" id="UP000032568">
    <property type="component" value="Chromosome"/>
</dbReference>
<dbReference type="InterPro" id="IPR016181">
    <property type="entry name" value="Acyl_CoA_acyltransferase"/>
</dbReference>
<sequence>MALDIKVIDKNTCALSYRDALLALTVRVEASHAAPYLFPPTPSFLEGILGKEMTKVFVFDGGQLIAYAVLKHLRELPGYLAHLDYPGEHSAMIYFTLVHPDYRGRGINSQITALRVAEAKKIGVKYLFSTVHPDNTASLKTLQRVGLKAIDKRIMFDEQLLRFIMFRAL</sequence>
<dbReference type="AlphaFoldDB" id="A0AAE9YL98"/>
<keyword evidence="3" id="KW-1185">Reference proteome</keyword>
<name>A0AAE9YL98_9GAMM</name>
<dbReference type="SUPFAM" id="SSF55729">
    <property type="entry name" value="Acyl-CoA N-acyltransferases (Nat)"/>
    <property type="match status" value="1"/>
</dbReference>
<dbReference type="EMBL" id="CP059735">
    <property type="protein sequence ID" value="WDD97395.1"/>
    <property type="molecule type" value="Genomic_DNA"/>
</dbReference>
<organism evidence="2 3">
    <name type="scientific">Thalassomonas actiniarum</name>
    <dbReference type="NCBI Taxonomy" id="485447"/>
    <lineage>
        <taxon>Bacteria</taxon>
        <taxon>Pseudomonadati</taxon>
        <taxon>Pseudomonadota</taxon>
        <taxon>Gammaproteobacteria</taxon>
        <taxon>Alteromonadales</taxon>
        <taxon>Colwelliaceae</taxon>
        <taxon>Thalassomonas</taxon>
    </lineage>
</organism>
<reference evidence="2 3" key="1">
    <citation type="journal article" date="2015" name="Genome Announc.">
        <title>Draft Genome Sequences of Marine Isolates of Thalassomonas viridans and Thalassomonas actiniarum.</title>
        <authorList>
            <person name="Olonade I."/>
            <person name="van Zyl L.J."/>
            <person name="Trindade M."/>
        </authorList>
    </citation>
    <scope>NUCLEOTIDE SEQUENCE [LARGE SCALE GENOMIC DNA]</scope>
    <source>
        <strain evidence="2 3">A5K-106</strain>
    </source>
</reference>
<evidence type="ECO:0000313" key="2">
    <source>
        <dbReference type="EMBL" id="WDD97395.1"/>
    </source>
</evidence>
<protein>
    <submittedName>
        <fullName evidence="2">GNAT family N-acetyltransferase</fullName>
    </submittedName>
</protein>
<gene>
    <name evidence="2" type="ORF">SG35_019000</name>
</gene>
<reference evidence="2 3" key="2">
    <citation type="journal article" date="2022" name="Mar. Drugs">
        <title>Bioassay-Guided Fractionation Leads to the Detection of Cholic Acid Generated by the Rare Thalassomonas sp.</title>
        <authorList>
            <person name="Pheiffer F."/>
            <person name="Schneider Y.K."/>
            <person name="Hansen E.H."/>
            <person name="Andersen J.H."/>
            <person name="Isaksson J."/>
            <person name="Busche T."/>
            <person name="R C."/>
            <person name="Kalinowski J."/>
            <person name="Zyl L.V."/>
            <person name="Trindade M."/>
        </authorList>
    </citation>
    <scope>NUCLEOTIDE SEQUENCE [LARGE SCALE GENOMIC DNA]</scope>
    <source>
        <strain evidence="2 3">A5K-106</strain>
    </source>
</reference>
<dbReference type="Gene3D" id="3.40.630.30">
    <property type="match status" value="1"/>
</dbReference>
<evidence type="ECO:0000259" key="1">
    <source>
        <dbReference type="PROSITE" id="PS51186"/>
    </source>
</evidence>
<dbReference type="GO" id="GO:0016747">
    <property type="term" value="F:acyltransferase activity, transferring groups other than amino-acyl groups"/>
    <property type="evidence" value="ECO:0007669"/>
    <property type="project" value="InterPro"/>
</dbReference>
<accession>A0AAE9YL98</accession>
<dbReference type="PROSITE" id="PS51186">
    <property type="entry name" value="GNAT"/>
    <property type="match status" value="1"/>
</dbReference>
<proteinExistence type="predicted"/>
<dbReference type="Pfam" id="PF00583">
    <property type="entry name" value="Acetyltransf_1"/>
    <property type="match status" value="1"/>
</dbReference>
<feature type="domain" description="N-acetyltransferase" evidence="1">
    <location>
        <begin position="15"/>
        <end position="169"/>
    </location>
</feature>
<dbReference type="InterPro" id="IPR000182">
    <property type="entry name" value="GNAT_dom"/>
</dbReference>
<dbReference type="CDD" id="cd04301">
    <property type="entry name" value="NAT_SF"/>
    <property type="match status" value="1"/>
</dbReference>
<evidence type="ECO:0000313" key="3">
    <source>
        <dbReference type="Proteomes" id="UP000032568"/>
    </source>
</evidence>
<dbReference type="RefSeq" id="WP_160298321.1">
    <property type="nucleotide sequence ID" value="NZ_CP059735.1"/>
</dbReference>
<dbReference type="KEGG" id="tact:SG35_019000"/>